<keyword evidence="2" id="KW-0521">NADP</keyword>
<dbReference type="Pfam" id="PF00106">
    <property type="entry name" value="adh_short"/>
    <property type="match status" value="1"/>
</dbReference>
<dbReference type="CDD" id="cd05233">
    <property type="entry name" value="SDR_c"/>
    <property type="match status" value="1"/>
</dbReference>
<reference evidence="3 4" key="1">
    <citation type="submission" date="2024-07" db="EMBL/GenBank/DDBJ databases">
        <title>Section-level genome sequencing and comparative genomics of Aspergillus sections Usti and Cavernicolus.</title>
        <authorList>
            <consortium name="Lawrence Berkeley National Laboratory"/>
            <person name="Nybo J.L."/>
            <person name="Vesth T.C."/>
            <person name="Theobald S."/>
            <person name="Frisvad J.C."/>
            <person name="Larsen T.O."/>
            <person name="Kjaerboelling I."/>
            <person name="Rothschild-Mancinelli K."/>
            <person name="Lyhne E.K."/>
            <person name="Kogle M.E."/>
            <person name="Barry K."/>
            <person name="Clum A."/>
            <person name="Na H."/>
            <person name="Ledsgaard L."/>
            <person name="Lin J."/>
            <person name="Lipzen A."/>
            <person name="Kuo A."/>
            <person name="Riley R."/>
            <person name="Mondo S."/>
            <person name="Labutti K."/>
            <person name="Haridas S."/>
            <person name="Pangalinan J."/>
            <person name="Salamov A.A."/>
            <person name="Simmons B.A."/>
            <person name="Magnuson J.K."/>
            <person name="Chen J."/>
            <person name="Drula E."/>
            <person name="Henrissat B."/>
            <person name="Wiebenga A."/>
            <person name="Lubbers R.J."/>
            <person name="Gomes A.C."/>
            <person name="Macurrencykelacurrency M.R."/>
            <person name="Stajich J."/>
            <person name="Grigoriev I.V."/>
            <person name="Mortensen U.H."/>
            <person name="De Vries R.P."/>
            <person name="Baker S.E."/>
            <person name="Andersen M.R."/>
        </authorList>
    </citation>
    <scope>NUCLEOTIDE SEQUENCE [LARGE SCALE GENOMIC DNA]</scope>
    <source>
        <strain evidence="3 4">CBS 449.75</strain>
    </source>
</reference>
<dbReference type="Proteomes" id="UP001610432">
    <property type="component" value="Unassembled WGS sequence"/>
</dbReference>
<gene>
    <name evidence="3" type="ORF">BJX67DRAFT_384179</name>
</gene>
<name>A0ABR4LIQ9_9EURO</name>
<dbReference type="PANTHER" id="PTHR42760:SF122">
    <property type="entry name" value="NAD(P)-BINDING PROTEIN"/>
    <property type="match status" value="1"/>
</dbReference>
<dbReference type="InterPro" id="IPR002347">
    <property type="entry name" value="SDR_fam"/>
</dbReference>
<dbReference type="RefSeq" id="XP_070882978.1">
    <property type="nucleotide sequence ID" value="XM_071033614.1"/>
</dbReference>
<protein>
    <recommendedName>
        <fullName evidence="5">NADP(+)-dependent dehydrogenase</fullName>
    </recommendedName>
</protein>
<dbReference type="EMBL" id="JBFXLQ010000045">
    <property type="protein sequence ID" value="KAL2863999.1"/>
    <property type="molecule type" value="Genomic_DNA"/>
</dbReference>
<evidence type="ECO:0000313" key="4">
    <source>
        <dbReference type="Proteomes" id="UP001610432"/>
    </source>
</evidence>
<dbReference type="Gene3D" id="3.40.50.720">
    <property type="entry name" value="NAD(P)-binding Rossmann-like Domain"/>
    <property type="match status" value="1"/>
</dbReference>
<organism evidence="3 4">
    <name type="scientific">Aspergillus lucknowensis</name>
    <dbReference type="NCBI Taxonomy" id="176173"/>
    <lineage>
        <taxon>Eukaryota</taxon>
        <taxon>Fungi</taxon>
        <taxon>Dikarya</taxon>
        <taxon>Ascomycota</taxon>
        <taxon>Pezizomycotina</taxon>
        <taxon>Eurotiomycetes</taxon>
        <taxon>Eurotiomycetidae</taxon>
        <taxon>Eurotiales</taxon>
        <taxon>Aspergillaceae</taxon>
        <taxon>Aspergillus</taxon>
        <taxon>Aspergillus subgen. Nidulantes</taxon>
    </lineage>
</organism>
<evidence type="ECO:0008006" key="5">
    <source>
        <dbReference type="Google" id="ProtNLM"/>
    </source>
</evidence>
<dbReference type="SUPFAM" id="SSF51735">
    <property type="entry name" value="NAD(P)-binding Rossmann-fold domains"/>
    <property type="match status" value="1"/>
</dbReference>
<comment type="similarity">
    <text evidence="1">Belongs to the short-chain dehydrogenases/reductases (SDR) family.</text>
</comment>
<evidence type="ECO:0000256" key="2">
    <source>
        <dbReference type="ARBA" id="ARBA00022857"/>
    </source>
</evidence>
<evidence type="ECO:0000313" key="3">
    <source>
        <dbReference type="EMBL" id="KAL2863999.1"/>
    </source>
</evidence>
<keyword evidence="4" id="KW-1185">Reference proteome</keyword>
<proteinExistence type="inferred from homology"/>
<dbReference type="InterPro" id="IPR036291">
    <property type="entry name" value="NAD(P)-bd_dom_sf"/>
</dbReference>
<evidence type="ECO:0000256" key="1">
    <source>
        <dbReference type="ARBA" id="ARBA00006484"/>
    </source>
</evidence>
<sequence>MTAIKAPFSEPPAENSAAGKTVIITGAGSGIGRPTAVSFNRAGAGRIILLGRDETKLQETQKLLSAHSSIYSVSVTDEKGLTDIAAALGTKGILVLSAGYVSTLAPIKEAPTDEWWQSFETNVKGTMIPSKVFLPTANPERAAIIGITSALLTLPAETTATASAYFTSKLAVVKFTEYLAAENPTVFLLQPYTQELSTPLSSENPEAIRRDFPWIHEADFLRGRHVWANWDVQELKTKAENIKSTCC</sequence>
<comment type="caution">
    <text evidence="3">The sequence shown here is derived from an EMBL/GenBank/DDBJ whole genome shotgun (WGS) entry which is preliminary data.</text>
</comment>
<dbReference type="PANTHER" id="PTHR42760">
    <property type="entry name" value="SHORT-CHAIN DEHYDROGENASES/REDUCTASES FAMILY MEMBER"/>
    <property type="match status" value="1"/>
</dbReference>
<accession>A0ABR4LIQ9</accession>
<dbReference type="GeneID" id="98148686"/>
<dbReference type="PRINTS" id="PR00081">
    <property type="entry name" value="GDHRDH"/>
</dbReference>